<reference evidence="14" key="2">
    <citation type="submission" date="2025-09" db="UniProtKB">
        <authorList>
            <consortium name="Ensembl"/>
        </authorList>
    </citation>
    <scope>IDENTIFICATION</scope>
</reference>
<keyword evidence="9 11" id="KW-0175">Coiled coil</keyword>
<keyword evidence="7" id="KW-0677">Repeat</keyword>
<feature type="coiled-coil region" evidence="11">
    <location>
        <begin position="602"/>
        <end position="686"/>
    </location>
</feature>
<feature type="region of interest" description="Disordered" evidence="12">
    <location>
        <begin position="95"/>
        <end position="221"/>
    </location>
</feature>
<evidence type="ECO:0000313" key="14">
    <source>
        <dbReference type="Ensembl" id="ENSSGRP00000024710.1"/>
    </source>
</evidence>
<evidence type="ECO:0000256" key="5">
    <source>
        <dbReference type="ARBA" id="ARBA00016930"/>
    </source>
</evidence>
<organism evidence="14 15">
    <name type="scientific">Sinocyclocheilus grahami</name>
    <name type="common">Dianchi golden-line fish</name>
    <name type="synonym">Barbus grahami</name>
    <dbReference type="NCBI Taxonomy" id="75366"/>
    <lineage>
        <taxon>Eukaryota</taxon>
        <taxon>Metazoa</taxon>
        <taxon>Chordata</taxon>
        <taxon>Craniata</taxon>
        <taxon>Vertebrata</taxon>
        <taxon>Euteleostomi</taxon>
        <taxon>Actinopterygii</taxon>
        <taxon>Neopterygii</taxon>
        <taxon>Teleostei</taxon>
        <taxon>Ostariophysi</taxon>
        <taxon>Cypriniformes</taxon>
        <taxon>Cyprinidae</taxon>
        <taxon>Cyprininae</taxon>
        <taxon>Sinocyclocheilus</taxon>
    </lineage>
</organism>
<sequence>MFLVTDPVLVLNLCAGMEDLVKELSLLLKLLENESVSSATAEKMSVVRNLVKQLQPSVNGSDFIYMNASLYGNGTSFVESLFEEFDCDLQDLRDSPEETKDVEQEEASKHPPTKSSPTDTPPHLPTTPPPDDYYEEAVPLGPGTAPQYITTRNNSSPPNSIEDAYYEDADNNYPTTRLNGASKNSYNDSDALSSSYESYDEEDDETKGRERTHQWPSEESPVGQMKDCRKCAFLLRKKRFGQWAKQLIIIRENRLQCFKNPKDRSPHVDLPLNLCNVIYVPKDGRRKKHELRFSMLGGEALVLAVQSKEQAESWLKEVSNLANNINGKESSSSPMILRKLELDKMMAPDKQISDSDSAANGDVTREICENGKGKKGTFSELTGSMSRAAGRKINRIISLSKKKPPLPGETNTLSHLDDNPRCGYLNVLVNQCWKERWCCVRNGTLYLHKDRGDIHTHVSALALHGVEVLPGLGPKHPFAFRIMRASIEVAALEASCSMEMGHWLGVLLAEAGSATTPQALHYDYVDVDTISSIQNAARHSFLCNYSSFPPSTLSLFHQQVDDNQSKLKRYSSMSSVDTAKGDTQITVKRHGSSVNHYGKYGKTRAEEDARRYLNEKEQLEKEKEVIKKNLLSLRSEKRVVKEELKKATDKQQKAMEQHLAQLEESCRQKEAERVDLELRLTEVKEKLKKSLTGGMLGAPVESKPTIKVENIYNGAIVPVNCASQMKKRPPSIYASTKGNVMQKAKEWESKKVM</sequence>
<feature type="compositionally biased region" description="Polar residues" evidence="12">
    <location>
        <begin position="147"/>
        <end position="159"/>
    </location>
</feature>
<feature type="domain" description="PH" evidence="13">
    <location>
        <begin position="418"/>
        <end position="512"/>
    </location>
</feature>
<dbReference type="AlphaFoldDB" id="A0A672LLD4"/>
<evidence type="ECO:0000256" key="4">
    <source>
        <dbReference type="ARBA" id="ARBA00004496"/>
    </source>
</evidence>
<dbReference type="GO" id="GO:0017124">
    <property type="term" value="F:SH3 domain binding"/>
    <property type="evidence" value="ECO:0007669"/>
    <property type="project" value="TreeGrafter"/>
</dbReference>
<dbReference type="FunFam" id="2.30.29.30:FF:000020">
    <property type="entry name" value="Actin filament-associated protein 1-like 2 isoform 1"/>
    <property type="match status" value="1"/>
</dbReference>
<dbReference type="GO" id="GO:0042995">
    <property type="term" value="C:cell projection"/>
    <property type="evidence" value="ECO:0007669"/>
    <property type="project" value="UniProtKB-SubCell"/>
</dbReference>
<comment type="function">
    <text evidence="1">May be involved in podosome and invadosome formation.</text>
</comment>
<dbReference type="SMART" id="SM00233">
    <property type="entry name" value="PH"/>
    <property type="match status" value="2"/>
</dbReference>
<feature type="compositionally biased region" description="Low complexity" evidence="12">
    <location>
        <begin position="188"/>
        <end position="197"/>
    </location>
</feature>
<evidence type="ECO:0000256" key="7">
    <source>
        <dbReference type="ARBA" id="ARBA00022737"/>
    </source>
</evidence>
<keyword evidence="10" id="KW-0966">Cell projection</keyword>
<name>A0A672LLD4_SINGR</name>
<dbReference type="Pfam" id="PF00169">
    <property type="entry name" value="PH"/>
    <property type="match status" value="1"/>
</dbReference>
<evidence type="ECO:0000256" key="8">
    <source>
        <dbReference type="ARBA" id="ARBA00022949"/>
    </source>
</evidence>
<dbReference type="Ensembl" id="ENSSGRT00000026634.1">
    <property type="protein sequence ID" value="ENSSGRP00000024710.1"/>
    <property type="gene ID" value="ENSSGRG00000014485.1"/>
</dbReference>
<dbReference type="Proteomes" id="UP000472262">
    <property type="component" value="Unassembled WGS sequence"/>
</dbReference>
<dbReference type="SUPFAM" id="SSF50729">
    <property type="entry name" value="PH domain-like"/>
    <property type="match status" value="2"/>
</dbReference>
<evidence type="ECO:0000259" key="13">
    <source>
        <dbReference type="PROSITE" id="PS50003"/>
    </source>
</evidence>
<dbReference type="GO" id="GO:0005829">
    <property type="term" value="C:cytosol"/>
    <property type="evidence" value="ECO:0007669"/>
    <property type="project" value="TreeGrafter"/>
</dbReference>
<keyword evidence="6" id="KW-0963">Cytoplasm</keyword>
<dbReference type="PANTHER" id="PTHR14338:SF1">
    <property type="entry name" value="ACTIN FILAMENT-ASSOCIATED PROTEIN 1-LIKE 1"/>
    <property type="match status" value="1"/>
</dbReference>
<evidence type="ECO:0000256" key="6">
    <source>
        <dbReference type="ARBA" id="ARBA00022490"/>
    </source>
</evidence>
<dbReference type="PROSITE" id="PS50003">
    <property type="entry name" value="PH_DOMAIN"/>
    <property type="match status" value="2"/>
</dbReference>
<dbReference type="GO" id="GO:0002102">
    <property type="term" value="C:podosome"/>
    <property type="evidence" value="ECO:0007669"/>
    <property type="project" value="UniProtKB-SubCell"/>
</dbReference>
<dbReference type="InterPro" id="IPR030113">
    <property type="entry name" value="AFAP"/>
</dbReference>
<comment type="subcellular location">
    <subcellularLocation>
        <location evidence="3">Cell projection</location>
        <location evidence="3">Invadopodium</location>
    </subcellularLocation>
    <subcellularLocation>
        <location evidence="2">Cell projection</location>
        <location evidence="2">Podosome</location>
    </subcellularLocation>
    <subcellularLocation>
        <location evidence="4">Cytoplasm</location>
    </subcellularLocation>
</comment>
<feature type="domain" description="PH" evidence="13">
    <location>
        <begin position="227"/>
        <end position="323"/>
    </location>
</feature>
<feature type="compositionally biased region" description="Polar residues" evidence="12">
    <location>
        <begin position="172"/>
        <end position="187"/>
    </location>
</feature>
<evidence type="ECO:0000313" key="15">
    <source>
        <dbReference type="Proteomes" id="UP000472262"/>
    </source>
</evidence>
<feature type="compositionally biased region" description="Basic and acidic residues" evidence="12">
    <location>
        <begin position="95"/>
        <end position="109"/>
    </location>
</feature>
<evidence type="ECO:0000256" key="10">
    <source>
        <dbReference type="ARBA" id="ARBA00023273"/>
    </source>
</evidence>
<dbReference type="Gene3D" id="2.30.29.30">
    <property type="entry name" value="Pleckstrin-homology domain (PH domain)/Phosphotyrosine-binding domain (PTB)"/>
    <property type="match status" value="2"/>
</dbReference>
<evidence type="ECO:0000256" key="1">
    <source>
        <dbReference type="ARBA" id="ARBA00002089"/>
    </source>
</evidence>
<dbReference type="InterPro" id="IPR001849">
    <property type="entry name" value="PH_domain"/>
</dbReference>
<dbReference type="InterPro" id="IPR011993">
    <property type="entry name" value="PH-like_dom_sf"/>
</dbReference>
<evidence type="ECO:0000256" key="11">
    <source>
        <dbReference type="SAM" id="Coils"/>
    </source>
</evidence>
<keyword evidence="8" id="KW-0965">Cell junction</keyword>
<gene>
    <name evidence="14" type="primary">afap1l1b</name>
</gene>
<dbReference type="CDD" id="cd13307">
    <property type="entry name" value="PH2_AFAP"/>
    <property type="match status" value="1"/>
</dbReference>
<evidence type="ECO:0000256" key="12">
    <source>
        <dbReference type="SAM" id="MobiDB-lite"/>
    </source>
</evidence>
<feature type="compositionally biased region" description="Pro residues" evidence="12">
    <location>
        <begin position="119"/>
        <end position="131"/>
    </location>
</feature>
<accession>A0A672LLD4</accession>
<evidence type="ECO:0000256" key="2">
    <source>
        <dbReference type="ARBA" id="ARBA00004188"/>
    </source>
</evidence>
<evidence type="ECO:0000256" key="9">
    <source>
        <dbReference type="ARBA" id="ARBA00023054"/>
    </source>
</evidence>
<evidence type="ECO:0000256" key="3">
    <source>
        <dbReference type="ARBA" id="ARBA00004264"/>
    </source>
</evidence>
<protein>
    <recommendedName>
        <fullName evidence="5">Actin filament-associated protein 1-like 1</fullName>
    </recommendedName>
</protein>
<dbReference type="PANTHER" id="PTHR14338">
    <property type="entry name" value="ACTIN FILAMENT-ASSOCIATED PROTEIN 1 FAMILY MEMBER"/>
    <property type="match status" value="1"/>
</dbReference>
<proteinExistence type="predicted"/>
<keyword evidence="15" id="KW-1185">Reference proteome</keyword>
<reference evidence="14" key="1">
    <citation type="submission" date="2025-08" db="UniProtKB">
        <authorList>
            <consortium name="Ensembl"/>
        </authorList>
    </citation>
    <scope>IDENTIFICATION</scope>
</reference>